<keyword evidence="3" id="KW-1185">Reference proteome</keyword>
<proteinExistence type="predicted"/>
<dbReference type="PANTHER" id="PTHR31446">
    <property type="entry name" value="ACID PHOSPHATASE/VANADIUM-DEPENDENT HALOPEROXIDASE-RELATED PROTEIN"/>
    <property type="match status" value="1"/>
</dbReference>
<dbReference type="AlphaFoldDB" id="A0A841GTK0"/>
<comment type="caution">
    <text evidence="2">The sequence shown here is derived from an EMBL/GenBank/DDBJ whole genome shotgun (WGS) entry which is preliminary data.</text>
</comment>
<keyword evidence="1" id="KW-0812">Transmembrane</keyword>
<evidence type="ECO:0008006" key="4">
    <source>
        <dbReference type="Google" id="ProtNLM"/>
    </source>
</evidence>
<dbReference type="RefSeq" id="WP_126992360.1">
    <property type="nucleotide sequence ID" value="NZ_JACHEX010000001.1"/>
</dbReference>
<keyword evidence="1" id="KW-1133">Transmembrane helix</keyword>
<dbReference type="SUPFAM" id="SSF48317">
    <property type="entry name" value="Acid phosphatase/Vanadium-dependent haloperoxidase"/>
    <property type="match status" value="1"/>
</dbReference>
<feature type="transmembrane region" description="Helical" evidence="1">
    <location>
        <begin position="95"/>
        <end position="112"/>
    </location>
</feature>
<sequence length="114" mass="12204">MLQLLSNKALLAAFFAFLSAQILKVIIYRDIKSFGRYGGMPSAHVATTAALAWEVARLTGYNSPETAIAAIFLSIVASDAVGLRRKVDPNSGHTLIEAILGFILGTIIAFIIPK</sequence>
<dbReference type="Proteomes" id="UP000555828">
    <property type="component" value="Unassembled WGS sequence"/>
</dbReference>
<reference evidence="2 3" key="1">
    <citation type="submission" date="2020-08" db="EMBL/GenBank/DDBJ databases">
        <title>Genomic Encyclopedia of Type Strains, Phase IV (KMG-IV): sequencing the most valuable type-strain genomes for metagenomic binning, comparative biology and taxonomic classification.</title>
        <authorList>
            <person name="Goeker M."/>
        </authorList>
    </citation>
    <scope>NUCLEOTIDE SEQUENCE [LARGE SCALE GENOMIC DNA]</scope>
    <source>
        <strain evidence="2 3">DSM 13481</strain>
    </source>
</reference>
<evidence type="ECO:0000256" key="1">
    <source>
        <dbReference type="SAM" id="Phobius"/>
    </source>
</evidence>
<dbReference type="InterPro" id="IPR003832">
    <property type="entry name" value="DUF212"/>
</dbReference>
<gene>
    <name evidence="2" type="ORF">HNP65_000193</name>
</gene>
<dbReference type="PANTHER" id="PTHR31446:SF29">
    <property type="entry name" value="ACID PHOSPHATASE_VANADIUM-DEPENDENT HALOPEROXIDASE-RELATED PROTEIN"/>
    <property type="match status" value="1"/>
</dbReference>
<dbReference type="EMBL" id="JACHEX010000001">
    <property type="protein sequence ID" value="MBB6061771.1"/>
    <property type="molecule type" value="Genomic_DNA"/>
</dbReference>
<name>A0A841GTK0_9BACT</name>
<evidence type="ECO:0000313" key="3">
    <source>
        <dbReference type="Proteomes" id="UP000555828"/>
    </source>
</evidence>
<protein>
    <recommendedName>
        <fullName evidence="4">Acid phosphatase</fullName>
    </recommendedName>
</protein>
<keyword evidence="1" id="KW-0472">Membrane</keyword>
<feature type="transmembrane region" description="Helical" evidence="1">
    <location>
        <begin position="66"/>
        <end position="83"/>
    </location>
</feature>
<organism evidence="2 3">
    <name type="scientific">Thermosipho japonicus</name>
    <dbReference type="NCBI Taxonomy" id="90323"/>
    <lineage>
        <taxon>Bacteria</taxon>
        <taxon>Thermotogati</taxon>
        <taxon>Thermotogota</taxon>
        <taxon>Thermotogae</taxon>
        <taxon>Thermotogales</taxon>
        <taxon>Fervidobacteriaceae</taxon>
        <taxon>Thermosipho</taxon>
    </lineage>
</organism>
<dbReference type="Pfam" id="PF02681">
    <property type="entry name" value="DUF212"/>
    <property type="match status" value="1"/>
</dbReference>
<evidence type="ECO:0000313" key="2">
    <source>
        <dbReference type="EMBL" id="MBB6061771.1"/>
    </source>
</evidence>
<accession>A0A841GTK0</accession>
<dbReference type="InterPro" id="IPR036938">
    <property type="entry name" value="PAP2/HPO_sf"/>
</dbReference>